<feature type="active site" description="Charge relay system" evidence="10">
    <location>
        <position position="278"/>
    </location>
</feature>
<dbReference type="NCBIfam" id="TIGR03921">
    <property type="entry name" value="T7SS_mycosin"/>
    <property type="match status" value="1"/>
</dbReference>
<evidence type="ECO:0000256" key="13">
    <source>
        <dbReference type="SAM" id="SignalP"/>
    </source>
</evidence>
<comment type="caution">
    <text evidence="15">The sequence shown here is derived from an EMBL/GenBank/DDBJ whole genome shotgun (WGS) entry which is preliminary data.</text>
</comment>
<evidence type="ECO:0000256" key="5">
    <source>
        <dbReference type="ARBA" id="ARBA00022692"/>
    </source>
</evidence>
<comment type="subcellular location">
    <subcellularLocation>
        <location evidence="1">Cell membrane</location>
        <topology evidence="1">Single-pass membrane protein</topology>
    </subcellularLocation>
</comment>
<dbReference type="InterPro" id="IPR023834">
    <property type="entry name" value="T7SS_pept_S8A_mycosin"/>
</dbReference>
<accession>A0A229S369</accession>
<keyword evidence="13" id="KW-0732">Signal</keyword>
<keyword evidence="6 10" id="KW-0378">Hydrolase</keyword>
<evidence type="ECO:0000256" key="3">
    <source>
        <dbReference type="ARBA" id="ARBA00022475"/>
    </source>
</evidence>
<keyword evidence="4 10" id="KW-0645">Protease</keyword>
<evidence type="ECO:0000313" key="16">
    <source>
        <dbReference type="Proteomes" id="UP000215223"/>
    </source>
</evidence>
<evidence type="ECO:0000313" key="15">
    <source>
        <dbReference type="EMBL" id="OXM53235.1"/>
    </source>
</evidence>
<dbReference type="GO" id="GO:0006508">
    <property type="term" value="P:proteolysis"/>
    <property type="evidence" value="ECO:0007669"/>
    <property type="project" value="UniProtKB-KW"/>
</dbReference>
<dbReference type="InterPro" id="IPR023828">
    <property type="entry name" value="Peptidase_S8_Ser-AS"/>
</dbReference>
<evidence type="ECO:0000256" key="4">
    <source>
        <dbReference type="ARBA" id="ARBA00022670"/>
    </source>
</evidence>
<dbReference type="InterPro" id="IPR015500">
    <property type="entry name" value="Peptidase_S8_subtilisin-rel"/>
</dbReference>
<comment type="similarity">
    <text evidence="2 10">Belongs to the peptidase S8 family.</text>
</comment>
<feature type="domain" description="Peptidase S8/S53" evidence="14">
    <location>
        <begin position="72"/>
        <end position="326"/>
    </location>
</feature>
<feature type="chain" id="PRO_5013189426" evidence="13">
    <location>
        <begin position="30"/>
        <end position="414"/>
    </location>
</feature>
<dbReference type="PRINTS" id="PR00723">
    <property type="entry name" value="SUBTILISIN"/>
</dbReference>
<keyword evidence="16" id="KW-1185">Reference proteome</keyword>
<feature type="region of interest" description="Disordered" evidence="11">
    <location>
        <begin position="30"/>
        <end position="55"/>
    </location>
</feature>
<feature type="signal peptide" evidence="13">
    <location>
        <begin position="1"/>
        <end position="29"/>
    </location>
</feature>
<keyword evidence="7 10" id="KW-0720">Serine protease</keyword>
<evidence type="ECO:0000256" key="11">
    <source>
        <dbReference type="SAM" id="MobiDB-lite"/>
    </source>
</evidence>
<evidence type="ECO:0000256" key="10">
    <source>
        <dbReference type="PROSITE-ProRule" id="PRU01240"/>
    </source>
</evidence>
<evidence type="ECO:0000256" key="6">
    <source>
        <dbReference type="ARBA" id="ARBA00022801"/>
    </source>
</evidence>
<dbReference type="InterPro" id="IPR022398">
    <property type="entry name" value="Peptidase_S8_His-AS"/>
</dbReference>
<dbReference type="PANTHER" id="PTHR43806">
    <property type="entry name" value="PEPTIDASE S8"/>
    <property type="match status" value="1"/>
</dbReference>
<evidence type="ECO:0000256" key="2">
    <source>
        <dbReference type="ARBA" id="ARBA00011073"/>
    </source>
</evidence>
<dbReference type="InterPro" id="IPR036852">
    <property type="entry name" value="Peptidase_S8/S53_dom_sf"/>
</dbReference>
<gene>
    <name evidence="15" type="primary">mycP</name>
    <name evidence="15" type="ORF">CFP71_22205</name>
</gene>
<keyword evidence="3" id="KW-1003">Cell membrane</keyword>
<organism evidence="15 16">
    <name type="scientific">Amycolatopsis thailandensis</name>
    <dbReference type="NCBI Taxonomy" id="589330"/>
    <lineage>
        <taxon>Bacteria</taxon>
        <taxon>Bacillati</taxon>
        <taxon>Actinomycetota</taxon>
        <taxon>Actinomycetes</taxon>
        <taxon>Pseudonocardiales</taxon>
        <taxon>Pseudonocardiaceae</taxon>
        <taxon>Amycolatopsis</taxon>
    </lineage>
</organism>
<evidence type="ECO:0000256" key="12">
    <source>
        <dbReference type="SAM" id="Phobius"/>
    </source>
</evidence>
<dbReference type="GO" id="GO:0004252">
    <property type="term" value="F:serine-type endopeptidase activity"/>
    <property type="evidence" value="ECO:0007669"/>
    <property type="project" value="UniProtKB-UniRule"/>
</dbReference>
<dbReference type="RefSeq" id="WP_093935871.1">
    <property type="nucleotide sequence ID" value="NZ_NMQT01000077.1"/>
</dbReference>
<feature type="transmembrane region" description="Helical" evidence="12">
    <location>
        <begin position="368"/>
        <end position="388"/>
    </location>
</feature>
<dbReference type="SUPFAM" id="SSF52743">
    <property type="entry name" value="Subtilisin-like"/>
    <property type="match status" value="1"/>
</dbReference>
<dbReference type="GO" id="GO:0005886">
    <property type="term" value="C:plasma membrane"/>
    <property type="evidence" value="ECO:0007669"/>
    <property type="project" value="UniProtKB-SubCell"/>
</dbReference>
<dbReference type="EMBL" id="NMQT01000077">
    <property type="protein sequence ID" value="OXM53235.1"/>
    <property type="molecule type" value="Genomic_DNA"/>
</dbReference>
<name>A0A229S369_9PSEU</name>
<proteinExistence type="inferred from homology"/>
<dbReference type="Proteomes" id="UP000215223">
    <property type="component" value="Unassembled WGS sequence"/>
</dbReference>
<keyword evidence="5 12" id="KW-0812">Transmembrane</keyword>
<dbReference type="PROSITE" id="PS00137">
    <property type="entry name" value="SUBTILASE_HIS"/>
    <property type="match status" value="1"/>
</dbReference>
<evidence type="ECO:0000256" key="7">
    <source>
        <dbReference type="ARBA" id="ARBA00022825"/>
    </source>
</evidence>
<dbReference type="PANTHER" id="PTHR43806:SF11">
    <property type="entry name" value="CEREVISIN-RELATED"/>
    <property type="match status" value="1"/>
</dbReference>
<dbReference type="PROSITE" id="PS51892">
    <property type="entry name" value="SUBTILASE"/>
    <property type="match status" value="1"/>
</dbReference>
<dbReference type="InterPro" id="IPR050131">
    <property type="entry name" value="Peptidase_S8_subtilisin-like"/>
</dbReference>
<keyword evidence="9 12" id="KW-0472">Membrane</keyword>
<evidence type="ECO:0000259" key="14">
    <source>
        <dbReference type="Pfam" id="PF00082"/>
    </source>
</evidence>
<dbReference type="PROSITE" id="PS00138">
    <property type="entry name" value="SUBTILASE_SER"/>
    <property type="match status" value="1"/>
</dbReference>
<evidence type="ECO:0000256" key="9">
    <source>
        <dbReference type="ARBA" id="ARBA00023136"/>
    </source>
</evidence>
<dbReference type="InterPro" id="IPR000209">
    <property type="entry name" value="Peptidase_S8/S53_dom"/>
</dbReference>
<feature type="active site" description="Charge relay system" evidence="10">
    <location>
        <position position="116"/>
    </location>
</feature>
<keyword evidence="8 12" id="KW-1133">Transmembrane helix</keyword>
<reference evidence="15 16" key="1">
    <citation type="submission" date="2017-07" db="EMBL/GenBank/DDBJ databases">
        <title>Amycolatopsis thailandensis Genome sequencing and assembly.</title>
        <authorList>
            <person name="Kaur N."/>
            <person name="Mayilraj S."/>
        </authorList>
    </citation>
    <scope>NUCLEOTIDE SEQUENCE [LARGE SCALE GENOMIC DNA]</scope>
    <source>
        <strain evidence="15 16">JCM 16380</strain>
    </source>
</reference>
<sequence>MRPPRLLETTASLAAVVLLTVFSGAPAFAQQPPQPLPTDQKGCLGPPQGTERSAPWAQQRLAPERVWPLTTGTGITVGIVDSGVDGGSPQLSGGKVTAGVDVTAPGGRADTDCYGHGTFVAGIIAASRDTTTGFAGVAPGASILPIRCAKLGEDGSAPVLTAASLGDGIRAAVDGGARVINVSASTTVDDPKLSSAVSYAANRDVVVVASAANSAQQGDPVTYPAAYPGVIAVGAIDRDGKHADFSQTGSFLSLVAPGVGVTSIGPGGPGQWQGTGTSYSAPFVAGAAALVRAYHPQLSAGQVKHRLQVTADPPAAARPDPGLGWGTVNVVAAVTRVLPEEAGVLRQLASPPPMGPVPDPEGEGNGRMVAVLSLVVAGALALVLVPALRLMRGGSERNWAVRRTVRVRSRETGP</sequence>
<dbReference type="OrthoDB" id="5240330at2"/>
<dbReference type="Gene3D" id="3.40.50.200">
    <property type="entry name" value="Peptidase S8/S53 domain"/>
    <property type="match status" value="1"/>
</dbReference>
<dbReference type="Pfam" id="PF00082">
    <property type="entry name" value="Peptidase_S8"/>
    <property type="match status" value="1"/>
</dbReference>
<protein>
    <submittedName>
        <fullName evidence="15">Type VII secretion-associated serine protease mycosin</fullName>
    </submittedName>
</protein>
<dbReference type="AlphaFoldDB" id="A0A229S369"/>
<feature type="active site" description="Charge relay system" evidence="10">
    <location>
        <position position="81"/>
    </location>
</feature>
<evidence type="ECO:0000256" key="8">
    <source>
        <dbReference type="ARBA" id="ARBA00022989"/>
    </source>
</evidence>
<evidence type="ECO:0000256" key="1">
    <source>
        <dbReference type="ARBA" id="ARBA00004162"/>
    </source>
</evidence>